<evidence type="ECO:0000313" key="8">
    <source>
        <dbReference type="Proteomes" id="UP000054477"/>
    </source>
</evidence>
<feature type="transmembrane region" description="Helical" evidence="6">
    <location>
        <begin position="155"/>
        <end position="181"/>
    </location>
</feature>
<dbReference type="EMBL" id="KN838552">
    <property type="protein sequence ID" value="KIK06549.1"/>
    <property type="molecule type" value="Genomic_DNA"/>
</dbReference>
<dbReference type="Proteomes" id="UP000054477">
    <property type="component" value="Unassembled WGS sequence"/>
</dbReference>
<proteinExistence type="predicted"/>
<dbReference type="PANTHER" id="PTHR21389:SF0">
    <property type="entry name" value="ETOPOSIDE-INDUCED PROTEIN 2.4 HOMOLOG"/>
    <property type="match status" value="1"/>
</dbReference>
<evidence type="ECO:0000256" key="6">
    <source>
        <dbReference type="SAM" id="Phobius"/>
    </source>
</evidence>
<dbReference type="PANTHER" id="PTHR21389">
    <property type="entry name" value="P53 INDUCED PROTEIN"/>
    <property type="match status" value="1"/>
</dbReference>
<organism evidence="7 8">
    <name type="scientific">Laccaria amethystina LaAM-08-1</name>
    <dbReference type="NCBI Taxonomy" id="1095629"/>
    <lineage>
        <taxon>Eukaryota</taxon>
        <taxon>Fungi</taxon>
        <taxon>Dikarya</taxon>
        <taxon>Basidiomycota</taxon>
        <taxon>Agaricomycotina</taxon>
        <taxon>Agaricomycetes</taxon>
        <taxon>Agaricomycetidae</taxon>
        <taxon>Agaricales</taxon>
        <taxon>Agaricineae</taxon>
        <taxon>Hydnangiaceae</taxon>
        <taxon>Laccaria</taxon>
    </lineage>
</organism>
<dbReference type="InterPro" id="IPR059112">
    <property type="entry name" value="CysZ/EI24"/>
</dbReference>
<evidence type="ECO:0000256" key="3">
    <source>
        <dbReference type="ARBA" id="ARBA00022989"/>
    </source>
</evidence>
<dbReference type="GO" id="GO:0016236">
    <property type="term" value="P:macroautophagy"/>
    <property type="evidence" value="ECO:0007669"/>
    <property type="project" value="TreeGrafter"/>
</dbReference>
<evidence type="ECO:0000256" key="2">
    <source>
        <dbReference type="ARBA" id="ARBA00022692"/>
    </source>
</evidence>
<keyword evidence="8" id="KW-1185">Reference proteome</keyword>
<reference evidence="7 8" key="1">
    <citation type="submission" date="2014-04" db="EMBL/GenBank/DDBJ databases">
        <authorList>
            <consortium name="DOE Joint Genome Institute"/>
            <person name="Kuo A."/>
            <person name="Kohler A."/>
            <person name="Nagy L.G."/>
            <person name="Floudas D."/>
            <person name="Copeland A."/>
            <person name="Barry K.W."/>
            <person name="Cichocki N."/>
            <person name="Veneault-Fourrey C."/>
            <person name="LaButti K."/>
            <person name="Lindquist E.A."/>
            <person name="Lipzen A."/>
            <person name="Lundell T."/>
            <person name="Morin E."/>
            <person name="Murat C."/>
            <person name="Sun H."/>
            <person name="Tunlid A."/>
            <person name="Henrissat B."/>
            <person name="Grigoriev I.V."/>
            <person name="Hibbett D.S."/>
            <person name="Martin F."/>
            <person name="Nordberg H.P."/>
            <person name="Cantor M.N."/>
            <person name="Hua S.X."/>
        </authorList>
    </citation>
    <scope>NUCLEOTIDE SEQUENCE [LARGE SCALE GENOMIC DNA]</scope>
    <source>
        <strain evidence="7 8">LaAM-08-1</strain>
    </source>
</reference>
<keyword evidence="3 6" id="KW-1133">Transmembrane helix</keyword>
<keyword evidence="2 6" id="KW-0812">Transmembrane</keyword>
<name>A0A0C9XY57_9AGAR</name>
<accession>A0A0C9XY57</accession>
<reference evidence="8" key="2">
    <citation type="submission" date="2015-01" db="EMBL/GenBank/DDBJ databases">
        <title>Evolutionary Origins and Diversification of the Mycorrhizal Mutualists.</title>
        <authorList>
            <consortium name="DOE Joint Genome Institute"/>
            <consortium name="Mycorrhizal Genomics Consortium"/>
            <person name="Kohler A."/>
            <person name="Kuo A."/>
            <person name="Nagy L.G."/>
            <person name="Floudas D."/>
            <person name="Copeland A."/>
            <person name="Barry K.W."/>
            <person name="Cichocki N."/>
            <person name="Veneault-Fourrey C."/>
            <person name="LaButti K."/>
            <person name="Lindquist E.A."/>
            <person name="Lipzen A."/>
            <person name="Lundell T."/>
            <person name="Morin E."/>
            <person name="Murat C."/>
            <person name="Riley R."/>
            <person name="Ohm R."/>
            <person name="Sun H."/>
            <person name="Tunlid A."/>
            <person name="Henrissat B."/>
            <person name="Grigoriev I.V."/>
            <person name="Hibbett D.S."/>
            <person name="Martin F."/>
        </authorList>
    </citation>
    <scope>NUCLEOTIDE SEQUENCE [LARGE SCALE GENOMIC DNA]</scope>
    <source>
        <strain evidence="8">LaAM-08-1</strain>
    </source>
</reference>
<evidence type="ECO:0000313" key="7">
    <source>
        <dbReference type="EMBL" id="KIK06549.1"/>
    </source>
</evidence>
<keyword evidence="4 6" id="KW-0472">Membrane</keyword>
<dbReference type="STRING" id="1095629.A0A0C9XY57"/>
<dbReference type="AlphaFoldDB" id="A0A0C9XY57"/>
<gene>
    <name evidence="7" type="ORF">K443DRAFT_264031</name>
</gene>
<dbReference type="Pfam" id="PF07264">
    <property type="entry name" value="EI24"/>
    <property type="match status" value="1"/>
</dbReference>
<feature type="transmembrane region" description="Helical" evidence="6">
    <location>
        <begin position="227"/>
        <end position="246"/>
    </location>
</feature>
<sequence>MPPSYQVAQRQLFQYPQEKPSSRSSYPTFLSFQDSALLQLKWAWRGLHDAFRWNVVFSVVANDPEIRANIYKSFLLNTLSLTSVYAFDLLLQPLVHDQQKWLHRNIEWFYQILWLLPVVGLSFYLNMTWCSVIAKQTYTLQHGTRAAAQSQPATYTGILNALATSAYRGVMVFTSVTVSFGLRNIPFIGPAIGFLFICWVDAYYCFEFVWIARGLSLSRRIRHLEERWAYYFAFGLPSAAVCMWGSALANGALFALVYPVYIILAMHARPVPLDPYNPSPQVTNSTDNETIRHPSPLVPIRLPIFAPVMWLNDLIIKALSVGGGSTKASGSRRSRALSDPTESIEEGSTSAIPLRIVRPASGRINIGRRKID</sequence>
<evidence type="ECO:0000256" key="1">
    <source>
        <dbReference type="ARBA" id="ARBA00004141"/>
    </source>
</evidence>
<feature type="transmembrane region" description="Helical" evidence="6">
    <location>
        <begin position="112"/>
        <end position="134"/>
    </location>
</feature>
<feature type="transmembrane region" description="Helical" evidence="6">
    <location>
        <begin position="187"/>
        <end position="206"/>
    </location>
</feature>
<feature type="region of interest" description="Disordered" evidence="5">
    <location>
        <begin position="323"/>
        <end position="348"/>
    </location>
</feature>
<comment type="subcellular location">
    <subcellularLocation>
        <location evidence="1">Membrane</location>
        <topology evidence="1">Multi-pass membrane protein</topology>
    </subcellularLocation>
</comment>
<evidence type="ECO:0000256" key="5">
    <source>
        <dbReference type="SAM" id="MobiDB-lite"/>
    </source>
</evidence>
<dbReference type="OrthoDB" id="266518at2759"/>
<dbReference type="GO" id="GO:0005783">
    <property type="term" value="C:endoplasmic reticulum"/>
    <property type="evidence" value="ECO:0007669"/>
    <property type="project" value="TreeGrafter"/>
</dbReference>
<evidence type="ECO:0000256" key="4">
    <source>
        <dbReference type="ARBA" id="ARBA00023136"/>
    </source>
</evidence>
<protein>
    <recommendedName>
        <fullName evidence="9">EI24-domain-containing protein</fullName>
    </recommendedName>
</protein>
<dbReference type="GO" id="GO:0016020">
    <property type="term" value="C:membrane"/>
    <property type="evidence" value="ECO:0007669"/>
    <property type="project" value="UniProtKB-SubCell"/>
</dbReference>
<dbReference type="HOGENOM" id="CLU_046461_0_0_1"/>
<feature type="transmembrane region" description="Helical" evidence="6">
    <location>
        <begin position="74"/>
        <end position="92"/>
    </location>
</feature>
<evidence type="ECO:0008006" key="9">
    <source>
        <dbReference type="Google" id="ProtNLM"/>
    </source>
</evidence>